<keyword evidence="2" id="KW-1185">Reference proteome</keyword>
<comment type="caution">
    <text evidence="1">The sequence shown here is derived from an EMBL/GenBank/DDBJ whole genome shotgun (WGS) entry which is preliminary data.</text>
</comment>
<dbReference type="AlphaFoldDB" id="A0A3M7QP82"/>
<gene>
    <name evidence="1" type="ORF">BpHYR1_032284</name>
</gene>
<evidence type="ECO:0000313" key="2">
    <source>
        <dbReference type="Proteomes" id="UP000276133"/>
    </source>
</evidence>
<sequence length="114" mass="13035">MSSKKSRLGFPVVMSMLGWYGTIPLSQTVFGMPSINAISSKMLLSSSRIMVRPFSLSISFISRSINKWALENMFVRQFINHGLSISFFLIFQKKYNENKTHSNFMLTSTIILKI</sequence>
<organism evidence="1 2">
    <name type="scientific">Brachionus plicatilis</name>
    <name type="common">Marine rotifer</name>
    <name type="synonym">Brachionus muelleri</name>
    <dbReference type="NCBI Taxonomy" id="10195"/>
    <lineage>
        <taxon>Eukaryota</taxon>
        <taxon>Metazoa</taxon>
        <taxon>Spiralia</taxon>
        <taxon>Gnathifera</taxon>
        <taxon>Rotifera</taxon>
        <taxon>Eurotatoria</taxon>
        <taxon>Monogononta</taxon>
        <taxon>Pseudotrocha</taxon>
        <taxon>Ploima</taxon>
        <taxon>Brachionidae</taxon>
        <taxon>Brachionus</taxon>
    </lineage>
</organism>
<reference evidence="1 2" key="1">
    <citation type="journal article" date="2018" name="Sci. Rep.">
        <title>Genomic signatures of local adaptation to the degree of environmental predictability in rotifers.</title>
        <authorList>
            <person name="Franch-Gras L."/>
            <person name="Hahn C."/>
            <person name="Garcia-Roger E.M."/>
            <person name="Carmona M.J."/>
            <person name="Serra M."/>
            <person name="Gomez A."/>
        </authorList>
    </citation>
    <scope>NUCLEOTIDE SEQUENCE [LARGE SCALE GENOMIC DNA]</scope>
    <source>
        <strain evidence="1">HYR1</strain>
    </source>
</reference>
<dbReference type="Proteomes" id="UP000276133">
    <property type="component" value="Unassembled WGS sequence"/>
</dbReference>
<name>A0A3M7QP82_BRAPC</name>
<proteinExistence type="predicted"/>
<protein>
    <submittedName>
        <fullName evidence="1">Uncharacterized protein</fullName>
    </submittedName>
</protein>
<evidence type="ECO:0000313" key="1">
    <source>
        <dbReference type="EMBL" id="RNA12795.1"/>
    </source>
</evidence>
<dbReference type="EMBL" id="REGN01005612">
    <property type="protein sequence ID" value="RNA12795.1"/>
    <property type="molecule type" value="Genomic_DNA"/>
</dbReference>
<accession>A0A3M7QP82</accession>